<evidence type="ECO:0000313" key="1">
    <source>
        <dbReference type="EMBL" id="HJH10729.1"/>
    </source>
</evidence>
<gene>
    <name evidence="1" type="ORF">K8V30_03365</name>
</gene>
<accession>A0A921T570</accession>
<comment type="caution">
    <text evidence="1">The sequence shown here is derived from an EMBL/GenBank/DDBJ whole genome shotgun (WGS) entry which is preliminary data.</text>
</comment>
<evidence type="ECO:0000313" key="2">
    <source>
        <dbReference type="Proteomes" id="UP000700212"/>
    </source>
</evidence>
<dbReference type="EMBL" id="DYTV01000041">
    <property type="protein sequence ID" value="HJH10729.1"/>
    <property type="molecule type" value="Genomic_DNA"/>
</dbReference>
<dbReference type="AlphaFoldDB" id="A0A921T570"/>
<name>A0A921T570_9BACL</name>
<protein>
    <submittedName>
        <fullName evidence="1">SEC-C domain-containing protein</fullName>
    </submittedName>
</protein>
<dbReference type="Gene3D" id="3.10.450.50">
    <property type="match status" value="1"/>
</dbReference>
<reference evidence="1" key="2">
    <citation type="submission" date="2021-09" db="EMBL/GenBank/DDBJ databases">
        <authorList>
            <person name="Gilroy R."/>
        </authorList>
    </citation>
    <scope>NUCLEOTIDE SEQUENCE</scope>
    <source>
        <strain evidence="1">CHK160-4876</strain>
    </source>
</reference>
<dbReference type="Proteomes" id="UP000700212">
    <property type="component" value="Unassembled WGS sequence"/>
</dbReference>
<dbReference type="InterPro" id="IPR004027">
    <property type="entry name" value="SEC_C_motif"/>
</dbReference>
<organism evidence="1 2">
    <name type="scientific">Metalysinibacillus jejuensis</name>
    <dbReference type="NCBI Taxonomy" id="914327"/>
    <lineage>
        <taxon>Bacteria</taxon>
        <taxon>Bacillati</taxon>
        <taxon>Bacillota</taxon>
        <taxon>Bacilli</taxon>
        <taxon>Bacillales</taxon>
        <taxon>Caryophanaceae</taxon>
        <taxon>Metalysinibacillus</taxon>
    </lineage>
</organism>
<reference evidence="1" key="1">
    <citation type="journal article" date="2021" name="PeerJ">
        <title>Extensive microbial diversity within the chicken gut microbiome revealed by metagenomics and culture.</title>
        <authorList>
            <person name="Gilroy R."/>
            <person name="Ravi A."/>
            <person name="Getino M."/>
            <person name="Pursley I."/>
            <person name="Horton D.L."/>
            <person name="Alikhan N.F."/>
            <person name="Baker D."/>
            <person name="Gharbi K."/>
            <person name="Hall N."/>
            <person name="Watson M."/>
            <person name="Adriaenssens E.M."/>
            <person name="Foster-Nyarko E."/>
            <person name="Jarju S."/>
            <person name="Secka A."/>
            <person name="Antonio M."/>
            <person name="Oren A."/>
            <person name="Chaudhuri R.R."/>
            <person name="La Ragione R."/>
            <person name="Hildebrand F."/>
            <person name="Pallen M.J."/>
        </authorList>
    </citation>
    <scope>NUCLEOTIDE SEQUENCE</scope>
    <source>
        <strain evidence="1">CHK160-4876</strain>
    </source>
</reference>
<sequence length="313" mass="36438">MVKRNDPCPCGSGKKYKKCCEHKTAVKVEDMFFEELDRTLQLFFDDYPTRAEMSAYNEVTNEWLQALPSLHPQLVQAIALEHFFFMQKPAMWQSYMKKVSKQTLRPVSQQVYASWVCPRLFYGEIIDVSSPLYIKVRHTRTGEEIFLRRETERVIPEGMMTYTYILPDGTLEENHYLATSIFIFFAPTHKKAFAQFTADDTEQLKLWQLLVANGYNGEEFTTFETNVLKHAEDFLTKHERNFDELRIVLEDYLVEERPGARKEAAIAAGAVRYANENGLIEPLQMTIKEMAEQFGVSASSLTKYYQDITTYRS</sequence>
<dbReference type="Pfam" id="PF02810">
    <property type="entry name" value="SEC-C"/>
    <property type="match status" value="1"/>
</dbReference>
<dbReference type="SUPFAM" id="SSF103642">
    <property type="entry name" value="Sec-C motif"/>
    <property type="match status" value="1"/>
</dbReference>
<proteinExistence type="predicted"/>